<evidence type="ECO:0008006" key="3">
    <source>
        <dbReference type="Google" id="ProtNLM"/>
    </source>
</evidence>
<evidence type="ECO:0000313" key="1">
    <source>
        <dbReference type="EMBL" id="MDR6592781.1"/>
    </source>
</evidence>
<organism evidence="1 2">
    <name type="scientific">Saccharothrix longispora</name>
    <dbReference type="NCBI Taxonomy" id="33920"/>
    <lineage>
        <taxon>Bacteria</taxon>
        <taxon>Bacillati</taxon>
        <taxon>Actinomycetota</taxon>
        <taxon>Actinomycetes</taxon>
        <taxon>Pseudonocardiales</taxon>
        <taxon>Pseudonocardiaceae</taxon>
        <taxon>Saccharothrix</taxon>
    </lineage>
</organism>
<sequence>MELAARLMTAPSVPPRLSAASERVLSPGEGPSCRWCGLATDPRWPAGHPAALVVADAGPRVGAERLAHRFCADPVNRKFDVDAPVDPVVVRRARLAFALRGAGTRGWWWFELGSDAERTTLAHLRSVLRLGARVTASDVLAALTGPLTRRLYRERVRRWARLPLPGASAGGLFAGR</sequence>
<gene>
    <name evidence="1" type="ORF">J2S66_001165</name>
</gene>
<proteinExistence type="predicted"/>
<dbReference type="Proteomes" id="UP001268819">
    <property type="component" value="Unassembled WGS sequence"/>
</dbReference>
<accession>A0ABU1PQB3</accession>
<protein>
    <recommendedName>
        <fullName evidence="3">HNH endonuclease</fullName>
    </recommendedName>
</protein>
<name>A0ABU1PQB3_9PSEU</name>
<evidence type="ECO:0000313" key="2">
    <source>
        <dbReference type="Proteomes" id="UP001268819"/>
    </source>
</evidence>
<keyword evidence="2" id="KW-1185">Reference proteome</keyword>
<reference evidence="1 2" key="1">
    <citation type="submission" date="2023-07" db="EMBL/GenBank/DDBJ databases">
        <title>Sequencing the genomes of 1000 actinobacteria strains.</title>
        <authorList>
            <person name="Klenk H.-P."/>
        </authorList>
    </citation>
    <scope>NUCLEOTIDE SEQUENCE [LARGE SCALE GENOMIC DNA]</scope>
    <source>
        <strain evidence="1 2">DSM 43749</strain>
    </source>
</reference>
<comment type="caution">
    <text evidence="1">The sequence shown here is derived from an EMBL/GenBank/DDBJ whole genome shotgun (WGS) entry which is preliminary data.</text>
</comment>
<dbReference type="RefSeq" id="WP_310304683.1">
    <property type="nucleotide sequence ID" value="NZ_BAAAXB010000001.1"/>
</dbReference>
<dbReference type="EMBL" id="JAVDSG010000001">
    <property type="protein sequence ID" value="MDR6592781.1"/>
    <property type="molecule type" value="Genomic_DNA"/>
</dbReference>